<dbReference type="Proteomes" id="UP000805193">
    <property type="component" value="Unassembled WGS sequence"/>
</dbReference>
<comment type="caution">
    <text evidence="1">The sequence shown here is derived from an EMBL/GenBank/DDBJ whole genome shotgun (WGS) entry which is preliminary data.</text>
</comment>
<reference evidence="1 2" key="1">
    <citation type="journal article" date="2020" name="Cell">
        <title>Large-Scale Comparative Analyses of Tick Genomes Elucidate Their Genetic Diversity and Vector Capacities.</title>
        <authorList>
            <consortium name="Tick Genome and Microbiome Consortium (TIGMIC)"/>
            <person name="Jia N."/>
            <person name="Wang J."/>
            <person name="Shi W."/>
            <person name="Du L."/>
            <person name="Sun Y."/>
            <person name="Zhan W."/>
            <person name="Jiang J.F."/>
            <person name="Wang Q."/>
            <person name="Zhang B."/>
            <person name="Ji P."/>
            <person name="Bell-Sakyi L."/>
            <person name="Cui X.M."/>
            <person name="Yuan T.T."/>
            <person name="Jiang B.G."/>
            <person name="Yang W.F."/>
            <person name="Lam T.T."/>
            <person name="Chang Q.C."/>
            <person name="Ding S.J."/>
            <person name="Wang X.J."/>
            <person name="Zhu J.G."/>
            <person name="Ruan X.D."/>
            <person name="Zhao L."/>
            <person name="Wei J.T."/>
            <person name="Ye R.Z."/>
            <person name="Que T.C."/>
            <person name="Du C.H."/>
            <person name="Zhou Y.H."/>
            <person name="Cheng J.X."/>
            <person name="Dai P.F."/>
            <person name="Guo W.B."/>
            <person name="Han X.H."/>
            <person name="Huang E.J."/>
            <person name="Li L.F."/>
            <person name="Wei W."/>
            <person name="Gao Y.C."/>
            <person name="Liu J.Z."/>
            <person name="Shao H.Z."/>
            <person name="Wang X."/>
            <person name="Wang C.C."/>
            <person name="Yang T.C."/>
            <person name="Huo Q.B."/>
            <person name="Li W."/>
            <person name="Chen H.Y."/>
            <person name="Chen S.E."/>
            <person name="Zhou L.G."/>
            <person name="Ni X.B."/>
            <person name="Tian J.H."/>
            <person name="Sheng Y."/>
            <person name="Liu T."/>
            <person name="Pan Y.S."/>
            <person name="Xia L.Y."/>
            <person name="Li J."/>
            <person name="Zhao F."/>
            <person name="Cao W.C."/>
        </authorList>
    </citation>
    <scope>NUCLEOTIDE SEQUENCE [LARGE SCALE GENOMIC DNA]</scope>
    <source>
        <strain evidence="1">Iper-2018</strain>
    </source>
</reference>
<organism evidence="1 2">
    <name type="scientific">Ixodes persulcatus</name>
    <name type="common">Taiga tick</name>
    <dbReference type="NCBI Taxonomy" id="34615"/>
    <lineage>
        <taxon>Eukaryota</taxon>
        <taxon>Metazoa</taxon>
        <taxon>Ecdysozoa</taxon>
        <taxon>Arthropoda</taxon>
        <taxon>Chelicerata</taxon>
        <taxon>Arachnida</taxon>
        <taxon>Acari</taxon>
        <taxon>Parasitiformes</taxon>
        <taxon>Ixodida</taxon>
        <taxon>Ixodoidea</taxon>
        <taxon>Ixodidae</taxon>
        <taxon>Ixodinae</taxon>
        <taxon>Ixodes</taxon>
    </lineage>
</organism>
<name>A0AC60Q8S9_IXOPE</name>
<dbReference type="EMBL" id="JABSTQ010009362">
    <property type="protein sequence ID" value="KAG0430013.1"/>
    <property type="molecule type" value="Genomic_DNA"/>
</dbReference>
<evidence type="ECO:0000313" key="2">
    <source>
        <dbReference type="Proteomes" id="UP000805193"/>
    </source>
</evidence>
<accession>A0AC60Q8S9</accession>
<evidence type="ECO:0000313" key="1">
    <source>
        <dbReference type="EMBL" id="KAG0430013.1"/>
    </source>
</evidence>
<protein>
    <submittedName>
        <fullName evidence="1">Uncharacterized protein</fullName>
    </submittedName>
</protein>
<sequence length="145" mass="15776">MSKAEKSTGVRERSTLKIVQETSSWMPNGLVGAKKTTRPLTDLEARIASLLGLNAIRGSAAHALPLPDEELKLTATFWLSRTSKMFLVADLMDLPPRWHTDTARHRSFPPRIVLTDQLSGDAAVAAVVASQQLLGDLEEGSDVND</sequence>
<gene>
    <name evidence="1" type="ORF">HPB47_023097</name>
</gene>
<keyword evidence="2" id="KW-1185">Reference proteome</keyword>
<proteinExistence type="predicted"/>